<dbReference type="GO" id="GO:0005886">
    <property type="term" value="C:plasma membrane"/>
    <property type="evidence" value="ECO:0007669"/>
    <property type="project" value="UniProtKB-SubCell"/>
</dbReference>
<reference evidence="13 14" key="1">
    <citation type="submission" date="2019-10" db="EMBL/GenBank/DDBJ databases">
        <title>Whole-genome sequence of the purple nonsulfur photosynthetic bacterium Rhodocyclus tenuis.</title>
        <authorList>
            <person name="Kyndt J.A."/>
            <person name="Meyer T.E."/>
        </authorList>
    </citation>
    <scope>NUCLEOTIDE SEQUENCE [LARGE SCALE GENOMIC DNA]</scope>
    <source>
        <strain evidence="13 14">DSM 110</strain>
    </source>
</reference>
<evidence type="ECO:0000256" key="12">
    <source>
        <dbReference type="RuleBase" id="RU363101"/>
    </source>
</evidence>
<keyword evidence="7 12" id="KW-0997">Cell inner membrane</keyword>
<evidence type="ECO:0000256" key="10">
    <source>
        <dbReference type="ARBA" id="ARBA00022989"/>
    </source>
</evidence>
<evidence type="ECO:0000313" key="13">
    <source>
        <dbReference type="EMBL" id="MQY51408.1"/>
    </source>
</evidence>
<accession>A0A6L5JYX0</accession>
<dbReference type="GO" id="GO:1903607">
    <property type="term" value="P:cytochrome c biosynthetic process"/>
    <property type="evidence" value="ECO:0007669"/>
    <property type="project" value="TreeGrafter"/>
</dbReference>
<evidence type="ECO:0000256" key="2">
    <source>
        <dbReference type="ARBA" id="ARBA00004377"/>
    </source>
</evidence>
<proteinExistence type="inferred from homology"/>
<evidence type="ECO:0000256" key="3">
    <source>
        <dbReference type="ARBA" id="ARBA00008741"/>
    </source>
</evidence>
<evidence type="ECO:0000256" key="11">
    <source>
        <dbReference type="ARBA" id="ARBA00023136"/>
    </source>
</evidence>
<evidence type="ECO:0000313" key="14">
    <source>
        <dbReference type="Proteomes" id="UP000480275"/>
    </source>
</evidence>
<dbReference type="AlphaFoldDB" id="A0A6L5JYX0"/>
<dbReference type="NCBIfam" id="TIGR03141">
    <property type="entry name" value="cytochro_ccmD"/>
    <property type="match status" value="1"/>
</dbReference>
<dbReference type="Proteomes" id="UP000480275">
    <property type="component" value="Unassembled WGS sequence"/>
</dbReference>
<keyword evidence="10 12" id="KW-1133">Transmembrane helix</keyword>
<name>A0A6L5JYX0_RHOTE</name>
<keyword evidence="6 12" id="KW-1003">Cell membrane</keyword>
<evidence type="ECO:0000256" key="9">
    <source>
        <dbReference type="ARBA" id="ARBA00022748"/>
    </source>
</evidence>
<dbReference type="GO" id="GO:0015886">
    <property type="term" value="P:heme transport"/>
    <property type="evidence" value="ECO:0007669"/>
    <property type="project" value="InterPro"/>
</dbReference>
<dbReference type="GO" id="GO:0017004">
    <property type="term" value="P:cytochrome complex assembly"/>
    <property type="evidence" value="ECO:0007669"/>
    <property type="project" value="UniProtKB-KW"/>
</dbReference>
<comment type="function">
    <text evidence="1 12">Required for the export of heme to the periplasm for the biogenesis of c-type cytochromes.</text>
</comment>
<protein>
    <recommendedName>
        <fullName evidence="4 12">Heme exporter protein D</fullName>
    </recommendedName>
</protein>
<gene>
    <name evidence="13" type="primary">ccmD</name>
    <name evidence="13" type="ORF">GHK24_06435</name>
</gene>
<comment type="subcellular location">
    <subcellularLocation>
        <location evidence="2 12">Cell inner membrane</location>
        <topology evidence="2 12">Single-pass membrane protein</topology>
    </subcellularLocation>
</comment>
<evidence type="ECO:0000256" key="5">
    <source>
        <dbReference type="ARBA" id="ARBA00022448"/>
    </source>
</evidence>
<dbReference type="PANTHER" id="PTHR37531:SF1">
    <property type="entry name" value="HEME EXPORTER PROTEIN D"/>
    <property type="match status" value="1"/>
</dbReference>
<keyword evidence="5 12" id="KW-0813">Transport</keyword>
<dbReference type="Pfam" id="PF04995">
    <property type="entry name" value="CcmD"/>
    <property type="match status" value="1"/>
</dbReference>
<evidence type="ECO:0000256" key="1">
    <source>
        <dbReference type="ARBA" id="ARBA00002442"/>
    </source>
</evidence>
<evidence type="ECO:0000256" key="4">
    <source>
        <dbReference type="ARBA" id="ARBA00016461"/>
    </source>
</evidence>
<keyword evidence="11 12" id="KW-0472">Membrane</keyword>
<organism evidence="13 14">
    <name type="scientific">Rhodocyclus tenuis</name>
    <name type="common">Rhodospirillum tenue</name>
    <dbReference type="NCBI Taxonomy" id="1066"/>
    <lineage>
        <taxon>Bacteria</taxon>
        <taxon>Pseudomonadati</taxon>
        <taxon>Pseudomonadota</taxon>
        <taxon>Betaproteobacteria</taxon>
        <taxon>Rhodocyclales</taxon>
        <taxon>Rhodocyclaceae</taxon>
        <taxon>Rhodocyclus</taxon>
    </lineage>
</organism>
<evidence type="ECO:0000256" key="8">
    <source>
        <dbReference type="ARBA" id="ARBA00022692"/>
    </source>
</evidence>
<comment type="similarity">
    <text evidence="3 12">Belongs to the CcmD/CycX/HelD family.</text>
</comment>
<dbReference type="EMBL" id="WIXJ01000003">
    <property type="protein sequence ID" value="MQY51408.1"/>
    <property type="molecule type" value="Genomic_DNA"/>
</dbReference>
<sequence>MVWNSFSEFLAMGGYGLYVWGSVAATALVMALEPVLLARRQRTLIAQIRRQLAADGRSTGQAPRSRA</sequence>
<keyword evidence="8 12" id="KW-0812">Transmembrane</keyword>
<comment type="caution">
    <text evidence="13">The sequence shown here is derived from an EMBL/GenBank/DDBJ whole genome shotgun (WGS) entry which is preliminary data.</text>
</comment>
<keyword evidence="9 12" id="KW-0201">Cytochrome c-type biogenesis</keyword>
<dbReference type="InterPro" id="IPR052075">
    <property type="entry name" value="Heme_exporter_D"/>
</dbReference>
<dbReference type="InterPro" id="IPR007078">
    <property type="entry name" value="Haem_export_protD_CcmD"/>
</dbReference>
<feature type="transmembrane region" description="Helical" evidence="12">
    <location>
        <begin position="12"/>
        <end position="32"/>
    </location>
</feature>
<dbReference type="PANTHER" id="PTHR37531">
    <property type="entry name" value="HEME EXPORTER PROTEIN D"/>
    <property type="match status" value="1"/>
</dbReference>
<dbReference type="OrthoDB" id="9815607at2"/>
<evidence type="ECO:0000256" key="7">
    <source>
        <dbReference type="ARBA" id="ARBA00022519"/>
    </source>
</evidence>
<evidence type="ECO:0000256" key="6">
    <source>
        <dbReference type="ARBA" id="ARBA00022475"/>
    </source>
</evidence>